<name>A0AA52H8B3_9PROT</name>
<evidence type="ECO:0000256" key="1">
    <source>
        <dbReference type="ARBA" id="ARBA00004651"/>
    </source>
</evidence>
<comment type="subcellular location">
    <subcellularLocation>
        <location evidence="1">Cell membrane</location>
        <topology evidence="1">Multi-pass membrane protein</topology>
    </subcellularLocation>
</comment>
<feature type="transmembrane region" description="Helical" evidence="6">
    <location>
        <begin position="424"/>
        <end position="449"/>
    </location>
</feature>
<feature type="transmembrane region" description="Helical" evidence="6">
    <location>
        <begin position="291"/>
        <end position="314"/>
    </location>
</feature>
<organism evidence="9 10">
    <name type="scientific">Temperatibacter marinus</name>
    <dbReference type="NCBI Taxonomy" id="1456591"/>
    <lineage>
        <taxon>Bacteria</taxon>
        <taxon>Pseudomonadati</taxon>
        <taxon>Pseudomonadota</taxon>
        <taxon>Alphaproteobacteria</taxon>
        <taxon>Kordiimonadales</taxon>
        <taxon>Temperatibacteraceae</taxon>
        <taxon>Temperatibacter</taxon>
    </lineage>
</organism>
<dbReference type="Proteomes" id="UP001268683">
    <property type="component" value="Chromosome"/>
</dbReference>
<protein>
    <submittedName>
        <fullName evidence="9">ABC transporter permease</fullName>
    </submittedName>
</protein>
<evidence type="ECO:0000313" key="9">
    <source>
        <dbReference type="EMBL" id="WND01659.1"/>
    </source>
</evidence>
<feature type="domain" description="ABC3 transporter permease C-terminal" evidence="7">
    <location>
        <begin position="294"/>
        <end position="408"/>
    </location>
</feature>
<feature type="domain" description="MacB-like periplasmic core" evidence="8">
    <location>
        <begin position="443"/>
        <end position="652"/>
    </location>
</feature>
<dbReference type="InterPro" id="IPR050250">
    <property type="entry name" value="Macrolide_Exporter_MacB"/>
</dbReference>
<dbReference type="Pfam" id="PF02687">
    <property type="entry name" value="FtsX"/>
    <property type="match status" value="2"/>
</dbReference>
<accession>A0AA52H8B3</accession>
<dbReference type="PANTHER" id="PTHR30572">
    <property type="entry name" value="MEMBRANE COMPONENT OF TRANSPORTER-RELATED"/>
    <property type="match status" value="1"/>
</dbReference>
<feature type="transmembrane region" description="Helical" evidence="6">
    <location>
        <begin position="687"/>
        <end position="712"/>
    </location>
</feature>
<dbReference type="EMBL" id="CP123872">
    <property type="protein sequence ID" value="WND01659.1"/>
    <property type="molecule type" value="Genomic_DNA"/>
</dbReference>
<feature type="transmembrane region" description="Helical" evidence="6">
    <location>
        <begin position="20"/>
        <end position="41"/>
    </location>
</feature>
<dbReference type="GO" id="GO:0005886">
    <property type="term" value="C:plasma membrane"/>
    <property type="evidence" value="ECO:0007669"/>
    <property type="project" value="UniProtKB-SubCell"/>
</dbReference>
<dbReference type="GO" id="GO:0022857">
    <property type="term" value="F:transmembrane transporter activity"/>
    <property type="evidence" value="ECO:0007669"/>
    <property type="project" value="TreeGrafter"/>
</dbReference>
<proteinExistence type="predicted"/>
<evidence type="ECO:0000259" key="8">
    <source>
        <dbReference type="Pfam" id="PF12704"/>
    </source>
</evidence>
<keyword evidence="2" id="KW-1003">Cell membrane</keyword>
<evidence type="ECO:0000256" key="3">
    <source>
        <dbReference type="ARBA" id="ARBA00022692"/>
    </source>
</evidence>
<gene>
    <name evidence="9" type="ORF">QGN29_08815</name>
</gene>
<keyword evidence="10" id="KW-1185">Reference proteome</keyword>
<evidence type="ECO:0000256" key="4">
    <source>
        <dbReference type="ARBA" id="ARBA00022989"/>
    </source>
</evidence>
<dbReference type="RefSeq" id="WP_310797488.1">
    <property type="nucleotide sequence ID" value="NZ_CP123872.1"/>
</dbReference>
<keyword evidence="5 6" id="KW-0472">Membrane</keyword>
<evidence type="ECO:0000313" key="10">
    <source>
        <dbReference type="Proteomes" id="UP001268683"/>
    </source>
</evidence>
<feature type="transmembrane region" description="Helical" evidence="6">
    <location>
        <begin position="744"/>
        <end position="763"/>
    </location>
</feature>
<dbReference type="Pfam" id="PF12704">
    <property type="entry name" value="MacB_PCD"/>
    <property type="match status" value="2"/>
</dbReference>
<feature type="domain" description="MacB-like periplasmic core" evidence="8">
    <location>
        <begin position="21"/>
        <end position="250"/>
    </location>
</feature>
<feature type="transmembrane region" description="Helical" evidence="6">
    <location>
        <begin position="335"/>
        <end position="361"/>
    </location>
</feature>
<evidence type="ECO:0000256" key="6">
    <source>
        <dbReference type="SAM" id="Phobius"/>
    </source>
</evidence>
<sequence length="811" mass="90668">MFQNYVLIALRNLKKNKLYALINIMGLAIGLTIFMFGGILADYELNHDTMFAQHKRIYTVGATLHPNANIGVQELSSTYTAMAPLIQASMSDDVEAVARTVRRGYLASAGDKHFNETIRFMDKELLAIFDFVYLEGNSRALADPKGAVLSRDQAIKMFGRLDIVGKTIMLDHTHDLTVRAVIENLPENSHFLSSIIDTNGYNIFAPLESLNRIDDWDLQGNWNNLSMGNNVYVLTKKPMDIDELTAKINTVFVNNVDPEIRENFMTAQTVRPISKANSSVWDAIGIPAIEIVLILGTFVLIIAIVNYTNLAAAQSMGRVREVGMRKTLGADRKQLLIQFLVESITIVSIAMIISLVILEVLVPSFNASLGRVVTLNYGELLPWLLLITLGVGLLAGLYPAFLITRVNPIEALKQMTMKGARGSLFRSVMIGLQFTLSILMLAMVMIIYFQNKKVEDASQIFPKDEVLTLTSMSKQSIRDREDTLKLELMKLPDVEQVTFASQVPFEQSNNQRSVSRIEGDENNRLPTNVLYTAEGFLPTFDIKLLAGRNFERGNSGDIRLNREDRDSNVIINELLATRLGYKNAQEAVGQSFYGRPGELAAFRYNIIGVVETQNILGLHNEVKAWIFMNDWDPHFYGAIRIKKGAPASVIKEIEETWKAVIPDYPIEHQFLNAVFEGIYNIFRTLNMVITMFAAVALSLALIGLFGLAAFMARGRTKEIGIRKVLGASVSQLIRMMLLQFSKPVIVSLLIALPLTYFLAGQYLNLFSDRIDTLVPITLLAGFSAIFLSWSVIALHAMRVARSNPILALRYE</sequence>
<dbReference type="KEGG" id="tmk:QGN29_08815"/>
<evidence type="ECO:0000256" key="5">
    <source>
        <dbReference type="ARBA" id="ARBA00023136"/>
    </source>
</evidence>
<feature type="transmembrane region" description="Helical" evidence="6">
    <location>
        <begin position="775"/>
        <end position="796"/>
    </location>
</feature>
<dbReference type="AlphaFoldDB" id="A0AA52H8B3"/>
<keyword evidence="4 6" id="KW-1133">Transmembrane helix</keyword>
<evidence type="ECO:0000259" key="7">
    <source>
        <dbReference type="Pfam" id="PF02687"/>
    </source>
</evidence>
<feature type="domain" description="ABC3 transporter permease C-terminal" evidence="7">
    <location>
        <begin position="691"/>
        <end position="802"/>
    </location>
</feature>
<keyword evidence="3 6" id="KW-0812">Transmembrane</keyword>
<evidence type="ECO:0000256" key="2">
    <source>
        <dbReference type="ARBA" id="ARBA00022475"/>
    </source>
</evidence>
<dbReference type="InterPro" id="IPR025857">
    <property type="entry name" value="MacB_PCD"/>
</dbReference>
<feature type="transmembrane region" description="Helical" evidence="6">
    <location>
        <begin position="381"/>
        <end position="403"/>
    </location>
</feature>
<reference evidence="9" key="1">
    <citation type="submission" date="2023-04" db="EMBL/GenBank/DDBJ databases">
        <title>Complete genome sequence of Temperatibacter marinus.</title>
        <authorList>
            <person name="Rong J.-C."/>
            <person name="Yi M.-L."/>
            <person name="Zhao Q."/>
        </authorList>
    </citation>
    <scope>NUCLEOTIDE SEQUENCE</scope>
    <source>
        <strain evidence="9">NBRC 110045</strain>
    </source>
</reference>
<dbReference type="PANTHER" id="PTHR30572:SF18">
    <property type="entry name" value="ABC-TYPE MACROLIDE FAMILY EXPORT SYSTEM PERMEASE COMPONENT 2"/>
    <property type="match status" value="1"/>
</dbReference>
<dbReference type="InterPro" id="IPR003838">
    <property type="entry name" value="ABC3_permease_C"/>
</dbReference>